<dbReference type="RefSeq" id="WP_158764506.1">
    <property type="nucleotide sequence ID" value="NZ_CP047045.1"/>
</dbReference>
<protein>
    <recommendedName>
        <fullName evidence="3">HIRAN domain-containing protein</fullName>
    </recommendedName>
</protein>
<organism evidence="1 2">
    <name type="scientific">Terricaulis silvestris</name>
    <dbReference type="NCBI Taxonomy" id="2686094"/>
    <lineage>
        <taxon>Bacteria</taxon>
        <taxon>Pseudomonadati</taxon>
        <taxon>Pseudomonadota</taxon>
        <taxon>Alphaproteobacteria</taxon>
        <taxon>Caulobacterales</taxon>
        <taxon>Caulobacteraceae</taxon>
        <taxon>Terricaulis</taxon>
    </lineage>
</organism>
<sequence>MDIEIDGPGAFAVDVVGVSQYQRVLEAAAEDGALHEATLVLEDSNPYDDQAVAVYLNGQRAGYLSRANARLYRADLTAAGAERATVRCQAKIVGGFETASGERAHFGLKLDLPKLNA</sequence>
<evidence type="ECO:0008006" key="3">
    <source>
        <dbReference type="Google" id="ProtNLM"/>
    </source>
</evidence>
<dbReference type="AlphaFoldDB" id="A0A6I6MFZ1"/>
<accession>A0A6I6MFZ1</accession>
<name>A0A6I6MFZ1_9CAUL</name>
<dbReference type="Proteomes" id="UP000431269">
    <property type="component" value="Chromosome"/>
</dbReference>
<keyword evidence="2" id="KW-1185">Reference proteome</keyword>
<evidence type="ECO:0000313" key="2">
    <source>
        <dbReference type="Proteomes" id="UP000431269"/>
    </source>
</evidence>
<dbReference type="KEGG" id="tsv:DSM104635_00316"/>
<reference evidence="2" key="1">
    <citation type="submission" date="2019-12" db="EMBL/GenBank/DDBJ databases">
        <title>Complete genome of Terracaulis silvestris 0127_4.</title>
        <authorList>
            <person name="Vieira S."/>
            <person name="Riedel T."/>
            <person name="Sproer C."/>
            <person name="Pascual J."/>
            <person name="Boedeker C."/>
            <person name="Overmann J."/>
        </authorList>
    </citation>
    <scope>NUCLEOTIDE SEQUENCE [LARGE SCALE GENOMIC DNA]</scope>
    <source>
        <strain evidence="2">0127_4</strain>
    </source>
</reference>
<dbReference type="EMBL" id="CP047045">
    <property type="protein sequence ID" value="QGZ93505.1"/>
    <property type="molecule type" value="Genomic_DNA"/>
</dbReference>
<dbReference type="Gene3D" id="3.30.70.2330">
    <property type="match status" value="1"/>
</dbReference>
<proteinExistence type="predicted"/>
<evidence type="ECO:0000313" key="1">
    <source>
        <dbReference type="EMBL" id="QGZ93505.1"/>
    </source>
</evidence>
<gene>
    <name evidence="1" type="ORF">DSM104635_00316</name>
</gene>